<dbReference type="AlphaFoldDB" id="A0A1D1VJR2"/>
<dbReference type="InterPro" id="IPR001245">
    <property type="entry name" value="Ser-Thr/Tyr_kinase_cat_dom"/>
</dbReference>
<dbReference type="Gene3D" id="1.10.510.10">
    <property type="entry name" value="Transferase(Phosphotransferase) domain 1"/>
    <property type="match status" value="1"/>
</dbReference>
<dbReference type="OrthoDB" id="4062651at2759"/>
<organism evidence="2 3">
    <name type="scientific">Ramazzottius varieornatus</name>
    <name type="common">Water bear</name>
    <name type="synonym">Tardigrade</name>
    <dbReference type="NCBI Taxonomy" id="947166"/>
    <lineage>
        <taxon>Eukaryota</taxon>
        <taxon>Metazoa</taxon>
        <taxon>Ecdysozoa</taxon>
        <taxon>Tardigrada</taxon>
        <taxon>Eutardigrada</taxon>
        <taxon>Parachela</taxon>
        <taxon>Hypsibioidea</taxon>
        <taxon>Ramazzottiidae</taxon>
        <taxon>Ramazzottius</taxon>
    </lineage>
</organism>
<dbReference type="GO" id="GO:0043235">
    <property type="term" value="C:receptor complex"/>
    <property type="evidence" value="ECO:0007669"/>
    <property type="project" value="TreeGrafter"/>
</dbReference>
<dbReference type="GO" id="GO:0005886">
    <property type="term" value="C:plasma membrane"/>
    <property type="evidence" value="ECO:0007669"/>
    <property type="project" value="TreeGrafter"/>
</dbReference>
<dbReference type="GO" id="GO:0007169">
    <property type="term" value="P:cell surface receptor protein tyrosine kinase signaling pathway"/>
    <property type="evidence" value="ECO:0007669"/>
    <property type="project" value="TreeGrafter"/>
</dbReference>
<dbReference type="STRING" id="947166.A0A1D1VJR2"/>
<gene>
    <name evidence="2" type="primary">RvY_12499-1</name>
    <name evidence="2" type="synonym">RvY_12499.1</name>
    <name evidence="2" type="ORF">RvY_12499</name>
</gene>
<dbReference type="InterPro" id="IPR000719">
    <property type="entry name" value="Prot_kinase_dom"/>
</dbReference>
<dbReference type="Pfam" id="PF07714">
    <property type="entry name" value="PK_Tyr_Ser-Thr"/>
    <property type="match status" value="1"/>
</dbReference>
<dbReference type="GO" id="GO:0005524">
    <property type="term" value="F:ATP binding"/>
    <property type="evidence" value="ECO:0007669"/>
    <property type="project" value="InterPro"/>
</dbReference>
<dbReference type="SUPFAM" id="SSF56112">
    <property type="entry name" value="Protein kinase-like (PK-like)"/>
    <property type="match status" value="1"/>
</dbReference>
<dbReference type="GO" id="GO:0004714">
    <property type="term" value="F:transmembrane receptor protein tyrosine kinase activity"/>
    <property type="evidence" value="ECO:0007669"/>
    <property type="project" value="TreeGrafter"/>
</dbReference>
<evidence type="ECO:0000259" key="1">
    <source>
        <dbReference type="PROSITE" id="PS50011"/>
    </source>
</evidence>
<dbReference type="InterPro" id="IPR050122">
    <property type="entry name" value="RTK"/>
</dbReference>
<proteinExistence type="predicted"/>
<feature type="domain" description="Protein kinase" evidence="1">
    <location>
        <begin position="1"/>
        <end position="95"/>
    </location>
</feature>
<name>A0A1D1VJR2_RAMVA</name>
<dbReference type="EMBL" id="BDGG01000007">
    <property type="protein sequence ID" value="GAV01857.1"/>
    <property type="molecule type" value="Genomic_DNA"/>
</dbReference>
<comment type="caution">
    <text evidence="2">The sequence shown here is derived from an EMBL/GenBank/DDBJ whole genome shotgun (WGS) entry which is preliminary data.</text>
</comment>
<accession>A0A1D1VJR2</accession>
<sequence length="137" mass="15676">MAPEAIASLSFNQCSDVWSYGVLLWEMFSLGLAPYGQMILTGRVAQFGEWLAAGHHLDKPSHCPNQMFRIMQSCWTVSTIERPTFQELRRSLEDITAADIAGYYTRLDEPYERYNLIALEFSDNDRIAMDETLLDCP</sequence>
<reference evidence="2 3" key="1">
    <citation type="journal article" date="2016" name="Nat. Commun.">
        <title>Extremotolerant tardigrade genome and improved radiotolerance of human cultured cells by tardigrade-unique protein.</title>
        <authorList>
            <person name="Hashimoto T."/>
            <person name="Horikawa D.D."/>
            <person name="Saito Y."/>
            <person name="Kuwahara H."/>
            <person name="Kozuka-Hata H."/>
            <person name="Shin-I T."/>
            <person name="Minakuchi Y."/>
            <person name="Ohishi K."/>
            <person name="Motoyama A."/>
            <person name="Aizu T."/>
            <person name="Enomoto A."/>
            <person name="Kondo K."/>
            <person name="Tanaka S."/>
            <person name="Hara Y."/>
            <person name="Koshikawa S."/>
            <person name="Sagara H."/>
            <person name="Miura T."/>
            <person name="Yokobori S."/>
            <person name="Miyagawa K."/>
            <person name="Suzuki Y."/>
            <person name="Kubo T."/>
            <person name="Oyama M."/>
            <person name="Kohara Y."/>
            <person name="Fujiyama A."/>
            <person name="Arakawa K."/>
            <person name="Katayama T."/>
            <person name="Toyoda A."/>
            <person name="Kunieda T."/>
        </authorList>
    </citation>
    <scope>NUCLEOTIDE SEQUENCE [LARGE SCALE GENOMIC DNA]</scope>
    <source>
        <strain evidence="2 3">YOKOZUNA-1</strain>
    </source>
</reference>
<protein>
    <recommendedName>
        <fullName evidence="1">Protein kinase domain-containing protein</fullName>
    </recommendedName>
</protein>
<evidence type="ECO:0000313" key="2">
    <source>
        <dbReference type="EMBL" id="GAV01857.1"/>
    </source>
</evidence>
<dbReference type="PROSITE" id="PS50011">
    <property type="entry name" value="PROTEIN_KINASE_DOM"/>
    <property type="match status" value="1"/>
</dbReference>
<evidence type="ECO:0000313" key="3">
    <source>
        <dbReference type="Proteomes" id="UP000186922"/>
    </source>
</evidence>
<keyword evidence="3" id="KW-1185">Reference proteome</keyword>
<dbReference type="PANTHER" id="PTHR24416:SF611">
    <property type="entry name" value="TYROSINE-PROTEIN KINASE TRANSMEMBRANE RECEPTOR ROR"/>
    <property type="match status" value="1"/>
</dbReference>
<dbReference type="InterPro" id="IPR011009">
    <property type="entry name" value="Kinase-like_dom_sf"/>
</dbReference>
<dbReference type="Proteomes" id="UP000186922">
    <property type="component" value="Unassembled WGS sequence"/>
</dbReference>
<dbReference type="PANTHER" id="PTHR24416">
    <property type="entry name" value="TYROSINE-PROTEIN KINASE RECEPTOR"/>
    <property type="match status" value="1"/>
</dbReference>